<evidence type="ECO:0000313" key="3">
    <source>
        <dbReference type="EMBL" id="NEY82707.1"/>
    </source>
</evidence>
<dbReference type="EMBL" id="JACEIO010000041">
    <property type="protein sequence ID" value="MBA4538359.1"/>
    <property type="molecule type" value="Genomic_DNA"/>
</dbReference>
<proteinExistence type="predicted"/>
<feature type="chain" id="PRO_5036172328" evidence="1">
    <location>
        <begin position="27"/>
        <end position="158"/>
    </location>
</feature>
<organism evidence="3 4">
    <name type="scientific">Bacillus aquiflavi</name>
    <dbReference type="NCBI Taxonomy" id="2672567"/>
    <lineage>
        <taxon>Bacteria</taxon>
        <taxon>Bacillati</taxon>
        <taxon>Bacillota</taxon>
        <taxon>Bacilli</taxon>
        <taxon>Bacillales</taxon>
        <taxon>Bacillaceae</taxon>
        <taxon>Bacillus</taxon>
    </lineage>
</organism>
<reference evidence="2 5" key="2">
    <citation type="submission" date="2020-07" db="EMBL/GenBank/DDBJ databases">
        <authorList>
            <person name="Feng H."/>
        </authorList>
    </citation>
    <scope>NUCLEOTIDE SEQUENCE [LARGE SCALE GENOMIC DNA]</scope>
    <source>
        <strain evidence="2">S-12</strain>
        <strain evidence="5">s-12</strain>
    </source>
</reference>
<keyword evidence="2" id="KW-0449">Lipoprotein</keyword>
<keyword evidence="1" id="KW-0732">Signal</keyword>
<dbReference type="RefSeq" id="WP_163243103.1">
    <property type="nucleotide sequence ID" value="NZ_JAAIWN010000042.1"/>
</dbReference>
<dbReference type="PROSITE" id="PS51257">
    <property type="entry name" value="PROKAR_LIPOPROTEIN"/>
    <property type="match status" value="1"/>
</dbReference>
<accession>A0A6B3W2K4</accession>
<evidence type="ECO:0000256" key="1">
    <source>
        <dbReference type="SAM" id="SignalP"/>
    </source>
</evidence>
<evidence type="ECO:0000313" key="2">
    <source>
        <dbReference type="EMBL" id="MBA4538359.1"/>
    </source>
</evidence>
<dbReference type="Proteomes" id="UP000472971">
    <property type="component" value="Unassembled WGS sequence"/>
</dbReference>
<comment type="caution">
    <text evidence="3">The sequence shown here is derived from an EMBL/GenBank/DDBJ whole genome shotgun (WGS) entry which is preliminary data.</text>
</comment>
<gene>
    <name evidence="3" type="ORF">G4D64_14630</name>
    <name evidence="2" type="ORF">H1Z61_14760</name>
</gene>
<keyword evidence="4" id="KW-1185">Reference proteome</keyword>
<dbReference type="AlphaFoldDB" id="A0A6B3W2K4"/>
<evidence type="ECO:0000313" key="4">
    <source>
        <dbReference type="Proteomes" id="UP000472971"/>
    </source>
</evidence>
<evidence type="ECO:0000313" key="5">
    <source>
        <dbReference type="Proteomes" id="UP000570010"/>
    </source>
</evidence>
<feature type="signal peptide" evidence="1">
    <location>
        <begin position="1"/>
        <end position="26"/>
    </location>
</feature>
<sequence>MKKIIGILMITFLLSGCSLFSKDADAFENYITKINEWNEEEFKIVENYEIAAQDDSVTEKEYIDILKKTMEEYKTFVNKIKKEKIENEKLAPHHKKYIKAIESYQKSMDLDLKVYETKDPDLAGEVDKHVEKANNLALEFQKGLVKLGEKLGIELTWE</sequence>
<dbReference type="EMBL" id="JAAIWN010000042">
    <property type="protein sequence ID" value="NEY82707.1"/>
    <property type="molecule type" value="Genomic_DNA"/>
</dbReference>
<dbReference type="Proteomes" id="UP000570010">
    <property type="component" value="Unassembled WGS sequence"/>
</dbReference>
<protein>
    <submittedName>
        <fullName evidence="2">Membrane lipoprotein lipid attachment site-containing protein</fullName>
    </submittedName>
</protein>
<name>A0A6B3W2K4_9BACI</name>
<reference evidence="3 4" key="1">
    <citation type="submission" date="2020-02" db="EMBL/GenBank/DDBJ databases">
        <title>Bacillus aquiflavi sp. nov., isolated from yellow water of strong flavor Chinese baijiu in Yibin region of China.</title>
        <authorList>
            <person name="Xie J."/>
        </authorList>
    </citation>
    <scope>NUCLEOTIDE SEQUENCE [LARGE SCALE GENOMIC DNA]</scope>
    <source>
        <strain evidence="3 4">3H-10</strain>
    </source>
</reference>